<dbReference type="RefSeq" id="WP_203855658.1">
    <property type="nucleotide sequence ID" value="NZ_BAAAZQ010000002.1"/>
</dbReference>
<dbReference type="CDD" id="cd11033">
    <property type="entry name" value="CYP142-like"/>
    <property type="match status" value="1"/>
</dbReference>
<accession>A0ABQ4EGZ0</accession>
<dbReference type="InterPro" id="IPR036396">
    <property type="entry name" value="Cyt_P450_sf"/>
</dbReference>
<dbReference type="SUPFAM" id="SSF48264">
    <property type="entry name" value="Cytochrome P450"/>
    <property type="match status" value="1"/>
</dbReference>
<dbReference type="EMBL" id="BONX01000003">
    <property type="protein sequence ID" value="GIG93993.1"/>
    <property type="molecule type" value="Genomic_DNA"/>
</dbReference>
<keyword evidence="2" id="KW-0349">Heme</keyword>
<gene>
    <name evidence="3" type="ORF">Pma05_05660</name>
</gene>
<dbReference type="PRINTS" id="PR00359">
    <property type="entry name" value="BP450"/>
</dbReference>
<dbReference type="Pfam" id="PF00067">
    <property type="entry name" value="p450"/>
    <property type="match status" value="1"/>
</dbReference>
<protein>
    <submittedName>
        <fullName evidence="3">Cytochrome P450</fullName>
    </submittedName>
</protein>
<keyword evidence="2" id="KW-0503">Monooxygenase</keyword>
<dbReference type="InterPro" id="IPR001128">
    <property type="entry name" value="Cyt_P450"/>
</dbReference>
<comment type="similarity">
    <text evidence="1 2">Belongs to the cytochrome P450 family.</text>
</comment>
<dbReference type="PANTHER" id="PTHR46696:SF4">
    <property type="entry name" value="BIOTIN BIOSYNTHESIS CYTOCHROME P450"/>
    <property type="match status" value="1"/>
</dbReference>
<dbReference type="Gene3D" id="1.10.630.10">
    <property type="entry name" value="Cytochrome P450"/>
    <property type="match status" value="1"/>
</dbReference>
<proteinExistence type="inferred from homology"/>
<dbReference type="InterPro" id="IPR017972">
    <property type="entry name" value="Cyt_P450_CS"/>
</dbReference>
<comment type="caution">
    <text evidence="3">The sequence shown here is derived from an EMBL/GenBank/DDBJ whole genome shotgun (WGS) entry which is preliminary data.</text>
</comment>
<dbReference type="Proteomes" id="UP000621500">
    <property type="component" value="Unassembled WGS sequence"/>
</dbReference>
<keyword evidence="2" id="KW-0560">Oxidoreductase</keyword>
<dbReference type="PROSITE" id="PS00086">
    <property type="entry name" value="CYTOCHROME_P450"/>
    <property type="match status" value="1"/>
</dbReference>
<name>A0ABQ4EGZ0_9ACTN</name>
<dbReference type="InterPro" id="IPR002397">
    <property type="entry name" value="Cyt_P450_B"/>
</dbReference>
<sequence>MTATAVPATGRCPFGFDAAASLDLIDPGLYAHRDPHPIWQALREHDPVHWQQAGPDLGFWSVTRYADVDHVLRRHDLFTSEEGSLLTLLGRGDPAGGRQIAVTDPPRHSQMRDRLQRAMTKRSLETHDGMIRAEIRQLLAAITDDTPVDVAALLTDLPMAVTGTLMAVPRADWPRLTRLTTMAIAPDDPEYALPGGPGETLREAHRELFAYFQDMLHDRRRAPGEDLISRLVGTEVDGRPLGSSEIVSNCYSLILGANTTTPHVPVGALAELDRSGGYRDWARRPDLLASGIEEALRWVSPANHFMRHATRDTEIAGVRIGAGDPVVAWLGSANRDERVFDRPHRFDVRRKPNRHIAFGAGPHYCIGHTVARATLRVLFAELFDRIESYKVTGEPQRLVSNFIAGYKHLTITARLREVVS</sequence>
<keyword evidence="4" id="KW-1185">Reference proteome</keyword>
<keyword evidence="2" id="KW-0479">Metal-binding</keyword>
<reference evidence="3 4" key="1">
    <citation type="submission" date="2021-01" db="EMBL/GenBank/DDBJ databases">
        <title>Whole genome shotgun sequence of Plantactinospora mayteni NBRC 109088.</title>
        <authorList>
            <person name="Komaki H."/>
            <person name="Tamura T."/>
        </authorList>
    </citation>
    <scope>NUCLEOTIDE SEQUENCE [LARGE SCALE GENOMIC DNA]</scope>
    <source>
        <strain evidence="3 4">NBRC 109088</strain>
    </source>
</reference>
<evidence type="ECO:0000256" key="2">
    <source>
        <dbReference type="RuleBase" id="RU000461"/>
    </source>
</evidence>
<evidence type="ECO:0000313" key="4">
    <source>
        <dbReference type="Proteomes" id="UP000621500"/>
    </source>
</evidence>
<keyword evidence="2" id="KW-0408">Iron</keyword>
<organism evidence="3 4">
    <name type="scientific">Plantactinospora mayteni</name>
    <dbReference type="NCBI Taxonomy" id="566021"/>
    <lineage>
        <taxon>Bacteria</taxon>
        <taxon>Bacillati</taxon>
        <taxon>Actinomycetota</taxon>
        <taxon>Actinomycetes</taxon>
        <taxon>Micromonosporales</taxon>
        <taxon>Micromonosporaceae</taxon>
        <taxon>Plantactinospora</taxon>
    </lineage>
</organism>
<dbReference type="PANTHER" id="PTHR46696">
    <property type="entry name" value="P450, PUTATIVE (EUROFUNG)-RELATED"/>
    <property type="match status" value="1"/>
</dbReference>
<evidence type="ECO:0000256" key="1">
    <source>
        <dbReference type="ARBA" id="ARBA00010617"/>
    </source>
</evidence>
<evidence type="ECO:0000313" key="3">
    <source>
        <dbReference type="EMBL" id="GIG93993.1"/>
    </source>
</evidence>